<evidence type="ECO:0000259" key="1">
    <source>
        <dbReference type="Pfam" id="PF26035"/>
    </source>
</evidence>
<dbReference type="InterPro" id="IPR058498">
    <property type="entry name" value="DUF8185"/>
</dbReference>
<dbReference type="Proteomes" id="UP000887023">
    <property type="component" value="Chromosome"/>
</dbReference>
<name>A0ABX8SAJ9_9ACTN</name>
<reference evidence="3" key="1">
    <citation type="submission" date="2021-07" db="EMBL/GenBank/DDBJ databases">
        <title>Candidatus Kaistella beijingensis sp. nov. isolated from a municipal wastewater treatment plant is involved in sludge foaming.</title>
        <authorList>
            <person name="Song Y."/>
            <person name="Liu S.-J."/>
        </authorList>
    </citation>
    <scope>NUCLEOTIDE SEQUENCE</scope>
    <source>
        <strain evidence="3">DSM 43998</strain>
    </source>
</reference>
<gene>
    <name evidence="3" type="ORF">KV203_05770</name>
</gene>
<dbReference type="InterPro" id="IPR058323">
    <property type="entry name" value="DUF8010"/>
</dbReference>
<proteinExistence type="predicted"/>
<sequence length="221" mass="23144">MTDRGLWIAHRDDRADLAGFVAAALRIDAAAVIRLRARPDGRVAAWAGTGLDVLATRAVRARLQPGDVTAAAATLAAGLRDDPGVGPGDAVDLGYPMESAWRGALPPERGFRPIDDIPARMVIELADRGAGVVRGLPGGPGPPTALLNQHVLSVTGPGGAADIPLRVVFALVAMRFLPQAAEGVDPAERVRVRVTDAWLRLDARYGAVTRRRDGGLPLLIG</sequence>
<evidence type="ECO:0000259" key="2">
    <source>
        <dbReference type="Pfam" id="PF26572"/>
    </source>
</evidence>
<dbReference type="Pfam" id="PF26572">
    <property type="entry name" value="DUF8185"/>
    <property type="match status" value="1"/>
</dbReference>
<dbReference type="EMBL" id="CP079105">
    <property type="protein sequence ID" value="QXQ14889.1"/>
    <property type="molecule type" value="Genomic_DNA"/>
</dbReference>
<dbReference type="RefSeq" id="WP_083529963.1">
    <property type="nucleotide sequence ID" value="NZ_CBCRUZ010000009.1"/>
</dbReference>
<feature type="domain" description="DUF8185" evidence="2">
    <location>
        <begin position="106"/>
        <end position="214"/>
    </location>
</feature>
<feature type="domain" description="DUF8010" evidence="1">
    <location>
        <begin position="1"/>
        <end position="103"/>
    </location>
</feature>
<evidence type="ECO:0000313" key="3">
    <source>
        <dbReference type="EMBL" id="QXQ14889.1"/>
    </source>
</evidence>
<keyword evidence="4" id="KW-1185">Reference proteome</keyword>
<accession>A0ABX8SAJ9</accession>
<evidence type="ECO:0000313" key="4">
    <source>
        <dbReference type="Proteomes" id="UP000887023"/>
    </source>
</evidence>
<dbReference type="Pfam" id="PF26035">
    <property type="entry name" value="DUF8010"/>
    <property type="match status" value="1"/>
</dbReference>
<organism evidence="3 4">
    <name type="scientific">Skermania pinensis</name>
    <dbReference type="NCBI Taxonomy" id="39122"/>
    <lineage>
        <taxon>Bacteria</taxon>
        <taxon>Bacillati</taxon>
        <taxon>Actinomycetota</taxon>
        <taxon>Actinomycetes</taxon>
        <taxon>Mycobacteriales</taxon>
        <taxon>Gordoniaceae</taxon>
        <taxon>Skermania</taxon>
    </lineage>
</organism>
<protein>
    <submittedName>
        <fullName evidence="3">Uncharacterized protein</fullName>
    </submittedName>
</protein>